<evidence type="ECO:0000259" key="4">
    <source>
        <dbReference type="Pfam" id="PF12740"/>
    </source>
</evidence>
<protein>
    <submittedName>
        <fullName evidence="5">Alpha/beta fold hydrolase</fullName>
    </submittedName>
</protein>
<dbReference type="GO" id="GO:0003847">
    <property type="term" value="F:1-alkyl-2-acetylglycerophosphocholine esterase activity"/>
    <property type="evidence" value="ECO:0007669"/>
    <property type="project" value="TreeGrafter"/>
</dbReference>
<name>A0A975PN49_9RHOB</name>
<dbReference type="AlphaFoldDB" id="A0A975PN49"/>
<sequence length="369" mass="38555">MNRIDALSPYAPPLAGYGPLPIGVTADEVVLEDQPDIFVPSEAGARRVLSCERWYPALAGTVPGGTYDTLLRCGTRRAVLHGRAARDAAAQAGAWPLVVISHGYPGSRHLMVHLAETLASRGFVVMACDHPGSVYDDPRAFGETLLHRPLDQVGLIDALVARADEIGIDDTRVGLIGYSMGGYGALISGGAGLAPGAVDFERAPPARMLARHVRGGAAHRALARDALRAVVAIGPWGGLYGMWDAQGLAGMRVPVLTLAGTRDDVSGYAAMRGLHDGMTGVARRLVRFDGAGHNAAAPHPAPAESHAMSDALGWAPFAHYADPVWDTVRMNNIAQHFVADFLGMHLAGSAPAELPVIEGVAVMDAGGGL</sequence>
<evidence type="ECO:0000313" key="5">
    <source>
        <dbReference type="EMBL" id="QUJ77091.1"/>
    </source>
</evidence>
<dbReference type="RefSeq" id="WP_212705286.1">
    <property type="nucleotide sequence ID" value="NZ_CP073581.1"/>
</dbReference>
<dbReference type="KEGG" id="sual:KDD17_03420"/>
<dbReference type="SUPFAM" id="SSF53474">
    <property type="entry name" value="alpha/beta-Hydrolases"/>
    <property type="match status" value="1"/>
</dbReference>
<evidence type="ECO:0000256" key="2">
    <source>
        <dbReference type="ARBA" id="ARBA00022963"/>
    </source>
</evidence>
<keyword evidence="2" id="KW-0442">Lipid degradation</keyword>
<accession>A0A975PN49</accession>
<proteinExistence type="predicted"/>
<reference evidence="5" key="1">
    <citation type="submission" date="2021-04" db="EMBL/GenBank/DDBJ databases">
        <title>Complete genome sequence for Sulfitobacter sp. strain JK7-1.</title>
        <authorList>
            <person name="Park S.-J."/>
        </authorList>
    </citation>
    <scope>NUCLEOTIDE SEQUENCE</scope>
    <source>
        <strain evidence="5">JK7-1</strain>
    </source>
</reference>
<dbReference type="InterPro" id="IPR041127">
    <property type="entry name" value="PET_hydrolase/cutinase-like"/>
</dbReference>
<dbReference type="GO" id="GO:0016042">
    <property type="term" value="P:lipid catabolic process"/>
    <property type="evidence" value="ECO:0007669"/>
    <property type="project" value="UniProtKB-KW"/>
</dbReference>
<organism evidence="5 6">
    <name type="scientific">Sulfitobacter albidus</name>
    <dbReference type="NCBI Taxonomy" id="2829501"/>
    <lineage>
        <taxon>Bacteria</taxon>
        <taxon>Pseudomonadati</taxon>
        <taxon>Pseudomonadota</taxon>
        <taxon>Alphaproteobacteria</taxon>
        <taxon>Rhodobacterales</taxon>
        <taxon>Roseobacteraceae</taxon>
        <taxon>Sulfitobacter</taxon>
    </lineage>
</organism>
<evidence type="ECO:0000256" key="3">
    <source>
        <dbReference type="ARBA" id="ARBA00023098"/>
    </source>
</evidence>
<dbReference type="Proteomes" id="UP000683291">
    <property type="component" value="Chromosome 1"/>
</dbReference>
<keyword evidence="6" id="KW-1185">Reference proteome</keyword>
<dbReference type="Gene3D" id="3.40.50.1820">
    <property type="entry name" value="alpha/beta hydrolase"/>
    <property type="match status" value="1"/>
</dbReference>
<keyword evidence="3" id="KW-0443">Lipid metabolism</keyword>
<gene>
    <name evidence="5" type="ORF">KDD17_03420</name>
</gene>
<keyword evidence="1 5" id="KW-0378">Hydrolase</keyword>
<feature type="domain" description="PET hydrolase/cutinase-like" evidence="4">
    <location>
        <begin position="93"/>
        <end position="188"/>
    </location>
</feature>
<dbReference type="Pfam" id="PF12740">
    <property type="entry name" value="PETase"/>
    <property type="match status" value="1"/>
</dbReference>
<evidence type="ECO:0000313" key="6">
    <source>
        <dbReference type="Proteomes" id="UP000683291"/>
    </source>
</evidence>
<dbReference type="EMBL" id="CP073581">
    <property type="protein sequence ID" value="QUJ77091.1"/>
    <property type="molecule type" value="Genomic_DNA"/>
</dbReference>
<dbReference type="InterPro" id="IPR029058">
    <property type="entry name" value="AB_hydrolase_fold"/>
</dbReference>
<dbReference type="PANTHER" id="PTHR10272:SF0">
    <property type="entry name" value="PLATELET-ACTIVATING FACTOR ACETYLHYDROLASE"/>
    <property type="match status" value="1"/>
</dbReference>
<dbReference type="PANTHER" id="PTHR10272">
    <property type="entry name" value="PLATELET-ACTIVATING FACTOR ACETYLHYDROLASE"/>
    <property type="match status" value="1"/>
</dbReference>
<evidence type="ECO:0000256" key="1">
    <source>
        <dbReference type="ARBA" id="ARBA00022801"/>
    </source>
</evidence>